<dbReference type="GO" id="GO:0008170">
    <property type="term" value="F:N-methyltransferase activity"/>
    <property type="evidence" value="ECO:0007669"/>
    <property type="project" value="InterPro"/>
</dbReference>
<feature type="domain" description="DNA methylase N-4/N-6" evidence="5">
    <location>
        <begin position="27"/>
        <end position="230"/>
    </location>
</feature>
<organism evidence="6 7">
    <name type="scientific">Brevibacterium casei CIP 102111</name>
    <dbReference type="NCBI Taxonomy" id="1255625"/>
    <lineage>
        <taxon>Bacteria</taxon>
        <taxon>Bacillati</taxon>
        <taxon>Actinomycetota</taxon>
        <taxon>Actinomycetes</taxon>
        <taxon>Micrococcales</taxon>
        <taxon>Brevibacteriaceae</taxon>
        <taxon>Brevibacterium</taxon>
    </lineage>
</organism>
<gene>
    <name evidence="6" type="ORF">BC102111_01693</name>
</gene>
<dbReference type="RefSeq" id="WP_101624071.1">
    <property type="nucleotide sequence ID" value="NZ_FXZC01000003.1"/>
</dbReference>
<dbReference type="InterPro" id="IPR001091">
    <property type="entry name" value="RM_Methyltransferase"/>
</dbReference>
<dbReference type="SUPFAM" id="SSF53335">
    <property type="entry name" value="S-adenosyl-L-methionine-dependent methyltransferases"/>
    <property type="match status" value="1"/>
</dbReference>
<dbReference type="EC" id="2.1.1.-" evidence="4"/>
<dbReference type="Gene3D" id="3.40.50.150">
    <property type="entry name" value="Vaccinia Virus protein VP39"/>
    <property type="match status" value="1"/>
</dbReference>
<dbReference type="GO" id="GO:0005737">
    <property type="term" value="C:cytoplasm"/>
    <property type="evidence" value="ECO:0007669"/>
    <property type="project" value="TreeGrafter"/>
</dbReference>
<dbReference type="Proteomes" id="UP000234333">
    <property type="component" value="Unassembled WGS sequence"/>
</dbReference>
<dbReference type="InterPro" id="IPR002052">
    <property type="entry name" value="DNA_methylase_N6_adenine_CS"/>
</dbReference>
<dbReference type="PANTHER" id="PTHR13370:SF3">
    <property type="entry name" value="TRNA (GUANINE(10)-N2)-METHYLTRANSFERASE HOMOLOG"/>
    <property type="match status" value="1"/>
</dbReference>
<dbReference type="PROSITE" id="PS00092">
    <property type="entry name" value="N6_MTASE"/>
    <property type="match status" value="1"/>
</dbReference>
<reference evidence="7" key="1">
    <citation type="submission" date="2017-03" db="EMBL/GenBank/DDBJ databases">
        <authorList>
            <person name="Monnet C."/>
        </authorList>
    </citation>
    <scope>NUCLEOTIDE SEQUENCE [LARGE SCALE GENOMIC DNA]</scope>
    <source>
        <strain evidence="7">CIP 102111</strain>
    </source>
</reference>
<evidence type="ECO:0000256" key="4">
    <source>
        <dbReference type="RuleBase" id="RU362026"/>
    </source>
</evidence>
<dbReference type="PRINTS" id="PR00508">
    <property type="entry name" value="S21N4MTFRASE"/>
</dbReference>
<evidence type="ECO:0000259" key="5">
    <source>
        <dbReference type="Pfam" id="PF01555"/>
    </source>
</evidence>
<keyword evidence="2 6" id="KW-0489">Methyltransferase</keyword>
<dbReference type="InterPro" id="IPR029063">
    <property type="entry name" value="SAM-dependent_MTases_sf"/>
</dbReference>
<comment type="similarity">
    <text evidence="1 4">Belongs to the N(4)/N(6)-methyltransferase family.</text>
</comment>
<evidence type="ECO:0000256" key="1">
    <source>
        <dbReference type="ARBA" id="ARBA00006594"/>
    </source>
</evidence>
<evidence type="ECO:0000313" key="7">
    <source>
        <dbReference type="Proteomes" id="UP000234333"/>
    </source>
</evidence>
<dbReference type="GO" id="GO:0009007">
    <property type="term" value="F:site-specific DNA-methyltransferase (adenine-specific) activity"/>
    <property type="evidence" value="ECO:0007669"/>
    <property type="project" value="TreeGrafter"/>
</dbReference>
<dbReference type="Pfam" id="PF01555">
    <property type="entry name" value="N6_N4_Mtase"/>
    <property type="match status" value="1"/>
</dbReference>
<dbReference type="InterPro" id="IPR002941">
    <property type="entry name" value="DNA_methylase_N4/N6"/>
</dbReference>
<dbReference type="PANTHER" id="PTHR13370">
    <property type="entry name" value="RNA METHYLASE-RELATED"/>
    <property type="match status" value="1"/>
</dbReference>
<sequence>MKPYYQDEHVTLYHGDCRGILPGLSADNIVTDPPYAVDRAGNMLGFVSPNWSEKATHSRGYADHDQRVFAELMRDAFGLMFDTVPDGSAHIAFCGNRTFHQMVTEAEAVGFVPLDVLVFASQGVAKSTTTLAPAHEIASLLRKPGQPAVINPDWRTSNRWDIPKPRTKEADHLTTKPEAWMREAVALVSDVGGTVLDPFMGSGSTLFAAHALGRRGIGIEMDERYCEIAARRFDQGVLDLGGAA</sequence>
<dbReference type="GeneID" id="99775320"/>
<proteinExistence type="inferred from homology"/>
<evidence type="ECO:0000256" key="2">
    <source>
        <dbReference type="ARBA" id="ARBA00022603"/>
    </source>
</evidence>
<accession>A0A2H1IXI2</accession>
<dbReference type="GO" id="GO:0032259">
    <property type="term" value="P:methylation"/>
    <property type="evidence" value="ECO:0007669"/>
    <property type="project" value="UniProtKB-KW"/>
</dbReference>
<dbReference type="GO" id="GO:0003677">
    <property type="term" value="F:DNA binding"/>
    <property type="evidence" value="ECO:0007669"/>
    <property type="project" value="InterPro"/>
</dbReference>
<dbReference type="AlphaFoldDB" id="A0A2H1IXI2"/>
<name>A0A2H1IXI2_9MICO</name>
<evidence type="ECO:0000313" key="6">
    <source>
        <dbReference type="EMBL" id="SMX79896.1"/>
    </source>
</evidence>
<evidence type="ECO:0000256" key="3">
    <source>
        <dbReference type="ARBA" id="ARBA00022679"/>
    </source>
</evidence>
<protein>
    <recommendedName>
        <fullName evidence="4">Methyltransferase</fullName>
        <ecNumber evidence="4">2.1.1.-</ecNumber>
    </recommendedName>
</protein>
<dbReference type="EMBL" id="FXZC01000003">
    <property type="protein sequence ID" value="SMX79896.1"/>
    <property type="molecule type" value="Genomic_DNA"/>
</dbReference>
<keyword evidence="3 6" id="KW-0808">Transferase</keyword>